<dbReference type="NCBIfam" id="TIGR00083">
    <property type="entry name" value="ribF"/>
    <property type="match status" value="1"/>
</dbReference>
<comment type="pathway">
    <text evidence="2 14">Cofactor biosynthesis; FMN biosynthesis; FMN from riboflavin (ATP route): step 1/1.</text>
</comment>
<keyword evidence="7 14" id="KW-0547">Nucleotide-binding</keyword>
<evidence type="ECO:0000256" key="7">
    <source>
        <dbReference type="ARBA" id="ARBA00022741"/>
    </source>
</evidence>
<dbReference type="SMART" id="SM00904">
    <property type="entry name" value="Flavokinase"/>
    <property type="match status" value="1"/>
</dbReference>
<sequence>MEIITITHPHSIDAKTCPNTVMALGFFDGVHKGHQQVIMTAKKIADENGYKSAVMTFDPHPSTILGNREETISYLTPTDEKVKLVADLGIDLLYIVEFNEAFANLLPQEFVDNYLIGLNVQHVVAGFDFSFGKYGKGTMETLPFHSRNAFDITVVNKFEFENEKVSSTRIRQAIRDGQMEEVTSLLGRNYQIKGIVVDGDKRGRTIGFPTANIAVAIPYALPTVGVYAVKCEVNGEMYTGMCNIGYKPTFYTEFQKQTIEVNIFDFNEDIYGKEFILYCYARIRDEKKFNSIDELVAQLNEDRETVKNYFSKSNSLT</sequence>
<comment type="caution">
    <text evidence="16">The sequence shown here is derived from an EMBL/GenBank/DDBJ whole genome shotgun (WGS) entry which is preliminary data.</text>
</comment>
<evidence type="ECO:0000256" key="8">
    <source>
        <dbReference type="ARBA" id="ARBA00022777"/>
    </source>
</evidence>
<keyword evidence="9 14" id="KW-0274">FAD</keyword>
<dbReference type="GO" id="GO:0008531">
    <property type="term" value="F:riboflavin kinase activity"/>
    <property type="evidence" value="ECO:0007669"/>
    <property type="project" value="UniProtKB-UniRule"/>
</dbReference>
<dbReference type="Pfam" id="PF01687">
    <property type="entry name" value="Flavokinase"/>
    <property type="match status" value="1"/>
</dbReference>
<comment type="pathway">
    <text evidence="1 14">Cofactor biosynthesis; FAD biosynthesis; FAD from FMN: step 1/1.</text>
</comment>
<dbReference type="InterPro" id="IPR023468">
    <property type="entry name" value="Riboflavin_kinase"/>
</dbReference>
<dbReference type="Pfam" id="PF06574">
    <property type="entry name" value="FAD_syn"/>
    <property type="match status" value="1"/>
</dbReference>
<evidence type="ECO:0000256" key="13">
    <source>
        <dbReference type="ARBA" id="ARBA00049494"/>
    </source>
</evidence>
<evidence type="ECO:0000256" key="4">
    <source>
        <dbReference type="ARBA" id="ARBA00022643"/>
    </source>
</evidence>
<dbReference type="GO" id="GO:0009231">
    <property type="term" value="P:riboflavin biosynthetic process"/>
    <property type="evidence" value="ECO:0007669"/>
    <property type="project" value="InterPro"/>
</dbReference>
<dbReference type="NCBIfam" id="TIGR00125">
    <property type="entry name" value="cyt_tran_rel"/>
    <property type="match status" value="1"/>
</dbReference>
<protein>
    <recommendedName>
        <fullName evidence="14">Riboflavin biosynthesis protein</fullName>
    </recommendedName>
    <domain>
        <recommendedName>
            <fullName evidence="14">Riboflavin kinase</fullName>
            <ecNumber evidence="14">2.7.1.26</ecNumber>
        </recommendedName>
        <alternativeName>
            <fullName evidence="14">Flavokinase</fullName>
        </alternativeName>
    </domain>
    <domain>
        <recommendedName>
            <fullName evidence="14">FMN adenylyltransferase</fullName>
            <ecNumber evidence="14">2.7.7.2</ecNumber>
        </recommendedName>
        <alternativeName>
            <fullName evidence="14">FAD pyrophosphorylase</fullName>
        </alternativeName>
        <alternativeName>
            <fullName evidence="14">FAD synthase</fullName>
        </alternativeName>
    </domain>
</protein>
<evidence type="ECO:0000256" key="2">
    <source>
        <dbReference type="ARBA" id="ARBA00005201"/>
    </source>
</evidence>
<dbReference type="CDD" id="cd02064">
    <property type="entry name" value="FAD_synthetase_N"/>
    <property type="match status" value="1"/>
</dbReference>
<keyword evidence="17" id="KW-1185">Reference proteome</keyword>
<evidence type="ECO:0000256" key="9">
    <source>
        <dbReference type="ARBA" id="ARBA00022827"/>
    </source>
</evidence>
<dbReference type="InterPro" id="IPR015865">
    <property type="entry name" value="Riboflavin_kinase_bac/euk"/>
</dbReference>
<keyword evidence="5 14" id="KW-0808">Transferase</keyword>
<keyword evidence="8 14" id="KW-0418">Kinase</keyword>
<evidence type="ECO:0000313" key="17">
    <source>
        <dbReference type="Proteomes" id="UP000682134"/>
    </source>
</evidence>
<evidence type="ECO:0000256" key="12">
    <source>
        <dbReference type="ARBA" id="ARBA00047880"/>
    </source>
</evidence>
<dbReference type="PANTHER" id="PTHR22749:SF6">
    <property type="entry name" value="RIBOFLAVIN KINASE"/>
    <property type="match status" value="1"/>
</dbReference>
<dbReference type="GO" id="GO:0006747">
    <property type="term" value="P:FAD biosynthetic process"/>
    <property type="evidence" value="ECO:0007669"/>
    <property type="project" value="UniProtKB-UniRule"/>
</dbReference>
<dbReference type="InterPro" id="IPR002606">
    <property type="entry name" value="Riboflavin_kinase_bac"/>
</dbReference>
<evidence type="ECO:0000256" key="10">
    <source>
        <dbReference type="ARBA" id="ARBA00022840"/>
    </source>
</evidence>
<dbReference type="EMBL" id="JAGIYQ010000009">
    <property type="protein sequence ID" value="MBP0726196.1"/>
    <property type="molecule type" value="Genomic_DNA"/>
</dbReference>
<dbReference type="FunFam" id="3.40.50.620:FF:000021">
    <property type="entry name" value="Riboflavin biosynthesis protein"/>
    <property type="match status" value="1"/>
</dbReference>
<comment type="catalytic activity">
    <reaction evidence="13 14">
        <text>FMN + ATP + H(+) = FAD + diphosphate</text>
        <dbReference type="Rhea" id="RHEA:17237"/>
        <dbReference type="ChEBI" id="CHEBI:15378"/>
        <dbReference type="ChEBI" id="CHEBI:30616"/>
        <dbReference type="ChEBI" id="CHEBI:33019"/>
        <dbReference type="ChEBI" id="CHEBI:57692"/>
        <dbReference type="ChEBI" id="CHEBI:58210"/>
        <dbReference type="EC" id="2.7.7.2"/>
    </reaction>
</comment>
<dbReference type="GO" id="GO:0005524">
    <property type="term" value="F:ATP binding"/>
    <property type="evidence" value="ECO:0007669"/>
    <property type="project" value="UniProtKB-UniRule"/>
</dbReference>
<comment type="catalytic activity">
    <reaction evidence="12 14">
        <text>riboflavin + ATP = FMN + ADP + H(+)</text>
        <dbReference type="Rhea" id="RHEA:14357"/>
        <dbReference type="ChEBI" id="CHEBI:15378"/>
        <dbReference type="ChEBI" id="CHEBI:30616"/>
        <dbReference type="ChEBI" id="CHEBI:57986"/>
        <dbReference type="ChEBI" id="CHEBI:58210"/>
        <dbReference type="ChEBI" id="CHEBI:456216"/>
        <dbReference type="EC" id="2.7.1.26"/>
    </reaction>
</comment>
<dbReference type="InterPro" id="IPR014729">
    <property type="entry name" value="Rossmann-like_a/b/a_fold"/>
</dbReference>
<dbReference type="AlphaFoldDB" id="A0A940SK77"/>
<gene>
    <name evidence="16" type="primary">ribF</name>
    <name evidence="16" type="ORF">J5Y03_13515</name>
</gene>
<evidence type="ECO:0000256" key="3">
    <source>
        <dbReference type="ARBA" id="ARBA00022630"/>
    </source>
</evidence>
<dbReference type="NCBIfam" id="NF004160">
    <property type="entry name" value="PRK05627.1-3"/>
    <property type="match status" value="1"/>
</dbReference>
<comment type="similarity">
    <text evidence="14">Belongs to the ribF family.</text>
</comment>
<dbReference type="Gene3D" id="2.40.30.30">
    <property type="entry name" value="Riboflavin kinase-like"/>
    <property type="match status" value="1"/>
</dbReference>
<dbReference type="RefSeq" id="WP_209406540.1">
    <property type="nucleotide sequence ID" value="NZ_JAGIYQ010000009.1"/>
</dbReference>
<evidence type="ECO:0000256" key="5">
    <source>
        <dbReference type="ARBA" id="ARBA00022679"/>
    </source>
</evidence>
<evidence type="ECO:0000256" key="11">
    <source>
        <dbReference type="ARBA" id="ARBA00023268"/>
    </source>
</evidence>
<dbReference type="SUPFAM" id="SSF52374">
    <property type="entry name" value="Nucleotidylyl transferase"/>
    <property type="match status" value="1"/>
</dbReference>
<dbReference type="NCBIfam" id="NF004161">
    <property type="entry name" value="PRK05627.1-4"/>
    <property type="match status" value="1"/>
</dbReference>
<organism evidence="16 17">
    <name type="scientific">Gottfriedia endophytica</name>
    <dbReference type="NCBI Taxonomy" id="2820819"/>
    <lineage>
        <taxon>Bacteria</taxon>
        <taxon>Bacillati</taxon>
        <taxon>Bacillota</taxon>
        <taxon>Bacilli</taxon>
        <taxon>Bacillales</taxon>
        <taxon>Bacillaceae</taxon>
        <taxon>Gottfriedia</taxon>
    </lineage>
</organism>
<dbReference type="FunFam" id="2.40.30.30:FF:000004">
    <property type="entry name" value="Riboflavin biosynthesis protein"/>
    <property type="match status" value="1"/>
</dbReference>
<evidence type="ECO:0000256" key="6">
    <source>
        <dbReference type="ARBA" id="ARBA00022695"/>
    </source>
</evidence>
<reference evidence="16" key="1">
    <citation type="submission" date="2021-04" db="EMBL/GenBank/DDBJ databases">
        <title>Genome seq and assembly of Bacillus sp.</title>
        <authorList>
            <person name="Chhetri G."/>
        </authorList>
    </citation>
    <scope>NUCLEOTIDE SEQUENCE</scope>
    <source>
        <strain evidence="16">RG28</strain>
    </source>
</reference>
<dbReference type="Proteomes" id="UP000682134">
    <property type="component" value="Unassembled WGS sequence"/>
</dbReference>
<evidence type="ECO:0000313" key="16">
    <source>
        <dbReference type="EMBL" id="MBP0726196.1"/>
    </source>
</evidence>
<proteinExistence type="inferred from homology"/>
<evidence type="ECO:0000259" key="15">
    <source>
        <dbReference type="SMART" id="SM00904"/>
    </source>
</evidence>
<dbReference type="GO" id="GO:0003919">
    <property type="term" value="F:FMN adenylyltransferase activity"/>
    <property type="evidence" value="ECO:0007669"/>
    <property type="project" value="UniProtKB-UniRule"/>
</dbReference>
<dbReference type="InterPro" id="IPR004821">
    <property type="entry name" value="Cyt_trans-like"/>
</dbReference>
<dbReference type="EC" id="2.7.1.26" evidence="14"/>
<dbReference type="EC" id="2.7.7.2" evidence="14"/>
<dbReference type="InterPro" id="IPR015864">
    <property type="entry name" value="FAD_synthase"/>
</dbReference>
<keyword evidence="6 14" id="KW-0548">Nucleotidyltransferase</keyword>
<evidence type="ECO:0000256" key="14">
    <source>
        <dbReference type="PIRNR" id="PIRNR004491"/>
    </source>
</evidence>
<feature type="domain" description="Riboflavin kinase" evidence="15">
    <location>
        <begin position="185"/>
        <end position="311"/>
    </location>
</feature>
<keyword evidence="4 14" id="KW-0288">FMN</keyword>
<dbReference type="Gene3D" id="3.40.50.620">
    <property type="entry name" value="HUPs"/>
    <property type="match status" value="1"/>
</dbReference>
<keyword evidence="3 14" id="KW-0285">Flavoprotein</keyword>
<accession>A0A940SK77</accession>
<dbReference type="NCBIfam" id="NF004162">
    <property type="entry name" value="PRK05627.1-5"/>
    <property type="match status" value="1"/>
</dbReference>
<dbReference type="PANTHER" id="PTHR22749">
    <property type="entry name" value="RIBOFLAVIN KINASE/FMN ADENYLYLTRANSFERASE"/>
    <property type="match status" value="1"/>
</dbReference>
<name>A0A940SK77_9BACI</name>
<dbReference type="SUPFAM" id="SSF82114">
    <property type="entry name" value="Riboflavin kinase-like"/>
    <property type="match status" value="1"/>
</dbReference>
<dbReference type="InterPro" id="IPR023465">
    <property type="entry name" value="Riboflavin_kinase_dom_sf"/>
</dbReference>
<keyword evidence="10 14" id="KW-0067">ATP-binding</keyword>
<evidence type="ECO:0000256" key="1">
    <source>
        <dbReference type="ARBA" id="ARBA00004726"/>
    </source>
</evidence>
<dbReference type="GO" id="GO:0009398">
    <property type="term" value="P:FMN biosynthetic process"/>
    <property type="evidence" value="ECO:0007669"/>
    <property type="project" value="UniProtKB-UniRule"/>
</dbReference>
<keyword evidence="11" id="KW-0511">Multifunctional enzyme</keyword>
<dbReference type="PIRSF" id="PIRSF004491">
    <property type="entry name" value="FAD_Synth"/>
    <property type="match status" value="1"/>
</dbReference>